<evidence type="ECO:0000313" key="2">
    <source>
        <dbReference type="Proteomes" id="UP000464577"/>
    </source>
</evidence>
<dbReference type="EMBL" id="CP045997">
    <property type="protein sequence ID" value="QHV96268.1"/>
    <property type="molecule type" value="Genomic_DNA"/>
</dbReference>
<proteinExistence type="predicted"/>
<organism evidence="1 2">
    <name type="scientific">Spirosoma endbachense</name>
    <dbReference type="NCBI Taxonomy" id="2666025"/>
    <lineage>
        <taxon>Bacteria</taxon>
        <taxon>Pseudomonadati</taxon>
        <taxon>Bacteroidota</taxon>
        <taxon>Cytophagia</taxon>
        <taxon>Cytophagales</taxon>
        <taxon>Cytophagaceae</taxon>
        <taxon>Spirosoma</taxon>
    </lineage>
</organism>
<sequence>MNILAERLTKAFDALGLSAHKFAAKHGTERVNRKSVFNLVDEDTRPSFDQVVKVCELEPTISAEYLLRGIGNPIKPDYAIDNTDPCADLIDHIQKQIQDNTSLLANRATPISPDPKE</sequence>
<gene>
    <name evidence="1" type="ORF">GJR95_15145</name>
</gene>
<dbReference type="RefSeq" id="WP_162386677.1">
    <property type="nucleotide sequence ID" value="NZ_CP045997.1"/>
</dbReference>
<evidence type="ECO:0000313" key="1">
    <source>
        <dbReference type="EMBL" id="QHV96268.1"/>
    </source>
</evidence>
<dbReference type="Proteomes" id="UP000464577">
    <property type="component" value="Chromosome"/>
</dbReference>
<accession>A0A6P1VV18</accession>
<keyword evidence="2" id="KW-1185">Reference proteome</keyword>
<dbReference type="AlphaFoldDB" id="A0A6P1VV18"/>
<name>A0A6P1VV18_9BACT</name>
<dbReference type="KEGG" id="senf:GJR95_15145"/>
<reference evidence="1 2" key="1">
    <citation type="submission" date="2019-11" db="EMBL/GenBank/DDBJ databases">
        <title>Spirosoma endbachense sp. nov., isolated from a natural salt meadow.</title>
        <authorList>
            <person name="Rojas J."/>
            <person name="Ambika Manirajan B."/>
            <person name="Ratering S."/>
            <person name="Suarez C."/>
            <person name="Geissler-Plaum R."/>
            <person name="Schnell S."/>
        </authorList>
    </citation>
    <scope>NUCLEOTIDE SEQUENCE [LARGE SCALE GENOMIC DNA]</scope>
    <source>
        <strain evidence="1 2">I-24</strain>
    </source>
</reference>
<protein>
    <submittedName>
        <fullName evidence="1">Uncharacterized protein</fullName>
    </submittedName>
</protein>